<protein>
    <recommendedName>
        <fullName evidence="3">Peptidase U49</fullName>
    </recommendedName>
</protein>
<evidence type="ECO:0008006" key="3">
    <source>
        <dbReference type="Google" id="ProtNLM"/>
    </source>
</evidence>
<comment type="caution">
    <text evidence="1">The sequence shown here is derived from an EMBL/GenBank/DDBJ whole genome shotgun (WGS) entry which is preliminary data.</text>
</comment>
<reference evidence="1 2" key="1">
    <citation type="submission" date="2023-07" db="EMBL/GenBank/DDBJ databases">
        <title>Sorghum-associated microbial communities from plants grown in Nebraska, USA.</title>
        <authorList>
            <person name="Schachtman D."/>
        </authorList>
    </citation>
    <scope>NUCLEOTIDE SEQUENCE [LARGE SCALE GENOMIC DNA]</scope>
    <source>
        <strain evidence="1 2">BE187</strain>
    </source>
</reference>
<evidence type="ECO:0000313" key="1">
    <source>
        <dbReference type="EMBL" id="MDR7098947.1"/>
    </source>
</evidence>
<sequence length="306" mass="34405">MTVPDTKSMVLDLLRGAAPERADEISALWRRYRPEFEVVPDRAGITMNANKHRIQFDLKTLEVLWLIGFCGWKSIETYTPLILTAMLTQGVIDEVLVTDQDLGPFEQDYKHRIVIAHSFIDSDNSVFGEWPPDIPRPQSDRASLKDAQDQAAFDLTCMASAYVFLHEFRHVMFAQDGSAPSRRPEEELACDVWARGILTDKLAVYAKGHGHDYQRVLNKRAMGMALGSLILHTITPPHARWGTGEYPPIAERMDALIKGSNLPDNASFWMLAASILVGVMRQSHRPIDIAPQGAKALVAELIERMR</sequence>
<proteinExistence type="predicted"/>
<dbReference type="EMBL" id="JAVDVW010000001">
    <property type="protein sequence ID" value="MDR7098947.1"/>
    <property type="molecule type" value="Genomic_DNA"/>
</dbReference>
<dbReference type="Proteomes" id="UP001267878">
    <property type="component" value="Unassembled WGS sequence"/>
</dbReference>
<organism evidence="1 2">
    <name type="scientific">Agrilutibacter niabensis</name>
    <dbReference type="NCBI Taxonomy" id="380628"/>
    <lineage>
        <taxon>Bacteria</taxon>
        <taxon>Pseudomonadati</taxon>
        <taxon>Pseudomonadota</taxon>
        <taxon>Gammaproteobacteria</taxon>
        <taxon>Lysobacterales</taxon>
        <taxon>Lysobacteraceae</taxon>
        <taxon>Agrilutibacter</taxon>
    </lineage>
</organism>
<accession>A0ABU1VN91</accession>
<gene>
    <name evidence="1" type="ORF">J2X04_001294</name>
</gene>
<dbReference type="RefSeq" id="WP_310053069.1">
    <property type="nucleotide sequence ID" value="NZ_JAVDVW010000001.1"/>
</dbReference>
<evidence type="ECO:0000313" key="2">
    <source>
        <dbReference type="Proteomes" id="UP001267878"/>
    </source>
</evidence>
<name>A0ABU1VN91_9GAMM</name>
<keyword evidence="2" id="KW-1185">Reference proteome</keyword>